<evidence type="ECO:0000313" key="10">
    <source>
        <dbReference type="RefSeq" id="XP_022987187.1"/>
    </source>
</evidence>
<sequence>MKRRKAEMREVREENERLKKCLDETMKNYETLKRQLHEMGQTREAKKSTQTTAIAIHNHEVEEMDQMVSLTLGRRLFNNISSPTKSDPQNVGFLGVAETNVQTPSTHQTQTPTDSEAKEEETTPIWPPGKSMKGLPAPPTGEDEVSRQNPPKKPRVSVRARCDAPLVQMNDGCQWRKYGQKTAKGNPCPRAYYRCTGAPSCPVRKQVQRSVDDISILITTYEGTHNHPLPVSAMAMASTTSAAASMLLSGPSSFATSATATAVANLHGLNSYLSNNTNSKGFYLPNSSMLSSSLNHPTITLDLTSNSLSTNYPPKFPPDFGSSQYSFMPWNNSNSGYGYGNANQAGHLQFSRSSTPPPPLSSPLLDTIAAATKAITSDPNFHSALAAALSSIIGGGNGSKTVLPMASYVEEPQGNVCASSLSSQQGSKGFEAAKSLSCSTSKSPSSSPGDSRENGK</sequence>
<dbReference type="GO" id="GO:0003700">
    <property type="term" value="F:DNA-binding transcription factor activity"/>
    <property type="evidence" value="ECO:0007669"/>
    <property type="project" value="InterPro"/>
</dbReference>
<protein>
    <submittedName>
        <fullName evidence="10">Probable WRKY transcription factor 72</fullName>
    </submittedName>
</protein>
<keyword evidence="9" id="KW-1185">Reference proteome</keyword>
<keyword evidence="5" id="KW-0539">Nucleus</keyword>
<proteinExistence type="predicted"/>
<dbReference type="AlphaFoldDB" id="A0A6J1J9P2"/>
<gene>
    <name evidence="10" type="primary">LOC111484813</name>
</gene>
<dbReference type="GO" id="GO:0043565">
    <property type="term" value="F:sequence-specific DNA binding"/>
    <property type="evidence" value="ECO:0007669"/>
    <property type="project" value="InterPro"/>
</dbReference>
<evidence type="ECO:0000256" key="4">
    <source>
        <dbReference type="ARBA" id="ARBA00023163"/>
    </source>
</evidence>
<evidence type="ECO:0000259" key="8">
    <source>
        <dbReference type="PROSITE" id="PS50811"/>
    </source>
</evidence>
<evidence type="ECO:0000313" key="9">
    <source>
        <dbReference type="Proteomes" id="UP000504608"/>
    </source>
</evidence>
<keyword evidence="2" id="KW-0805">Transcription regulation</keyword>
<reference evidence="10" key="1">
    <citation type="submission" date="2025-08" db="UniProtKB">
        <authorList>
            <consortium name="RefSeq"/>
        </authorList>
    </citation>
    <scope>IDENTIFICATION</scope>
    <source>
        <tissue evidence="10">Young leaves</tissue>
    </source>
</reference>
<organism evidence="9 10">
    <name type="scientific">Cucurbita maxima</name>
    <name type="common">Pumpkin</name>
    <name type="synonym">Winter squash</name>
    <dbReference type="NCBI Taxonomy" id="3661"/>
    <lineage>
        <taxon>Eukaryota</taxon>
        <taxon>Viridiplantae</taxon>
        <taxon>Streptophyta</taxon>
        <taxon>Embryophyta</taxon>
        <taxon>Tracheophyta</taxon>
        <taxon>Spermatophyta</taxon>
        <taxon>Magnoliopsida</taxon>
        <taxon>eudicotyledons</taxon>
        <taxon>Gunneridae</taxon>
        <taxon>Pentapetalae</taxon>
        <taxon>rosids</taxon>
        <taxon>fabids</taxon>
        <taxon>Cucurbitales</taxon>
        <taxon>Cucurbitaceae</taxon>
        <taxon>Cucurbiteae</taxon>
        <taxon>Cucurbita</taxon>
    </lineage>
</organism>
<keyword evidence="3" id="KW-0238">DNA-binding</keyword>
<dbReference type="InterPro" id="IPR003657">
    <property type="entry name" value="WRKY_dom"/>
</dbReference>
<dbReference type="InterPro" id="IPR036576">
    <property type="entry name" value="WRKY_dom_sf"/>
</dbReference>
<evidence type="ECO:0000256" key="5">
    <source>
        <dbReference type="ARBA" id="ARBA00023242"/>
    </source>
</evidence>
<dbReference type="GO" id="GO:0005634">
    <property type="term" value="C:nucleus"/>
    <property type="evidence" value="ECO:0007669"/>
    <property type="project" value="UniProtKB-SubCell"/>
</dbReference>
<comment type="subcellular location">
    <subcellularLocation>
        <location evidence="1">Nucleus</location>
    </subcellularLocation>
</comment>
<dbReference type="SMART" id="SM00774">
    <property type="entry name" value="WRKY"/>
    <property type="match status" value="1"/>
</dbReference>
<feature type="domain" description="WRKY" evidence="8">
    <location>
        <begin position="164"/>
        <end position="230"/>
    </location>
</feature>
<feature type="coiled-coil region" evidence="6">
    <location>
        <begin position="1"/>
        <end position="42"/>
    </location>
</feature>
<dbReference type="Pfam" id="PF03106">
    <property type="entry name" value="WRKY"/>
    <property type="match status" value="1"/>
</dbReference>
<keyword evidence="6" id="KW-0175">Coiled coil</keyword>
<dbReference type="Gene3D" id="2.20.25.80">
    <property type="entry name" value="WRKY domain"/>
    <property type="match status" value="1"/>
</dbReference>
<dbReference type="FunFam" id="2.20.25.80:FF:000002">
    <property type="entry name" value="probable WRKY transcription factor 31"/>
    <property type="match status" value="1"/>
</dbReference>
<dbReference type="GeneID" id="111484813"/>
<name>A0A6J1J9P2_CUCMA</name>
<accession>A0A6J1J9P2</accession>
<keyword evidence="4" id="KW-0804">Transcription</keyword>
<feature type="compositionally biased region" description="Low complexity" evidence="7">
    <location>
        <begin position="102"/>
        <end position="113"/>
    </location>
</feature>
<evidence type="ECO:0000256" key="3">
    <source>
        <dbReference type="ARBA" id="ARBA00023125"/>
    </source>
</evidence>
<dbReference type="PANTHER" id="PTHR31429:SF86">
    <property type="entry name" value="WRKY TRANSCRIPTION FACTOR 61-RELATED"/>
    <property type="match status" value="1"/>
</dbReference>
<dbReference type="InterPro" id="IPR044810">
    <property type="entry name" value="WRKY_plant"/>
</dbReference>
<dbReference type="Proteomes" id="UP000504608">
    <property type="component" value="Unplaced"/>
</dbReference>
<evidence type="ECO:0000256" key="7">
    <source>
        <dbReference type="SAM" id="MobiDB-lite"/>
    </source>
</evidence>
<dbReference type="RefSeq" id="XP_022987187.1">
    <property type="nucleotide sequence ID" value="XM_023131419.1"/>
</dbReference>
<dbReference type="SUPFAM" id="SSF118290">
    <property type="entry name" value="WRKY DNA-binding domain"/>
    <property type="match status" value="1"/>
</dbReference>
<feature type="region of interest" description="Disordered" evidence="7">
    <location>
        <begin position="99"/>
        <end position="157"/>
    </location>
</feature>
<feature type="region of interest" description="Disordered" evidence="7">
    <location>
        <begin position="432"/>
        <end position="456"/>
    </location>
</feature>
<evidence type="ECO:0000256" key="1">
    <source>
        <dbReference type="ARBA" id="ARBA00004123"/>
    </source>
</evidence>
<evidence type="ECO:0000256" key="6">
    <source>
        <dbReference type="SAM" id="Coils"/>
    </source>
</evidence>
<dbReference type="PANTHER" id="PTHR31429">
    <property type="entry name" value="WRKY TRANSCRIPTION FACTOR 36-RELATED"/>
    <property type="match status" value="1"/>
</dbReference>
<feature type="compositionally biased region" description="Low complexity" evidence="7">
    <location>
        <begin position="435"/>
        <end position="449"/>
    </location>
</feature>
<dbReference type="KEGG" id="cmax:111484813"/>
<evidence type="ECO:0000256" key="2">
    <source>
        <dbReference type="ARBA" id="ARBA00023015"/>
    </source>
</evidence>
<dbReference type="PROSITE" id="PS50811">
    <property type="entry name" value="WRKY"/>
    <property type="match status" value="1"/>
</dbReference>
<dbReference type="OrthoDB" id="1912868at2759"/>